<dbReference type="AlphaFoldDB" id="A0A512AWX3"/>
<protein>
    <recommendedName>
        <fullName evidence="3">STAS/SEC14 domain-containing protein</fullName>
    </recommendedName>
</protein>
<proteinExistence type="predicted"/>
<dbReference type="RefSeq" id="WP_146897018.1">
    <property type="nucleotide sequence ID" value="NZ_BJYS01000009.1"/>
</dbReference>
<reference evidence="1 2" key="1">
    <citation type="submission" date="2019-07" db="EMBL/GenBank/DDBJ databases">
        <title>Whole genome shotgun sequence of Adhaeribacter aerolatus NBRC 106133.</title>
        <authorList>
            <person name="Hosoyama A."/>
            <person name="Uohara A."/>
            <person name="Ohji S."/>
            <person name="Ichikawa N."/>
        </authorList>
    </citation>
    <scope>NUCLEOTIDE SEQUENCE [LARGE SCALE GENOMIC DNA]</scope>
    <source>
        <strain evidence="1 2">NBRC 106133</strain>
    </source>
</reference>
<evidence type="ECO:0008006" key="3">
    <source>
        <dbReference type="Google" id="ProtNLM"/>
    </source>
</evidence>
<dbReference type="OrthoDB" id="851693at2"/>
<keyword evidence="2" id="KW-1185">Reference proteome</keyword>
<organism evidence="1 2">
    <name type="scientific">Adhaeribacter aerolatus</name>
    <dbReference type="NCBI Taxonomy" id="670289"/>
    <lineage>
        <taxon>Bacteria</taxon>
        <taxon>Pseudomonadati</taxon>
        <taxon>Bacteroidota</taxon>
        <taxon>Cytophagia</taxon>
        <taxon>Cytophagales</taxon>
        <taxon>Hymenobacteraceae</taxon>
        <taxon>Adhaeribacter</taxon>
    </lineage>
</organism>
<accession>A0A512AWX3</accession>
<dbReference type="EMBL" id="BJYS01000009">
    <property type="protein sequence ID" value="GEO04007.1"/>
    <property type="molecule type" value="Genomic_DNA"/>
</dbReference>
<dbReference type="Proteomes" id="UP000321532">
    <property type="component" value="Unassembled WGS sequence"/>
</dbReference>
<name>A0A512AWX3_9BACT</name>
<sequence length="156" mass="18161">MNQYRVSGNFPATAVENEFVLISLNLSESLLLLEWKRQISLAERQAGFLQALELTHQNGIKYWLISDLNIFFISPEEKRWILTDWIELASNSSILKLAVVVLEDYNVLMNSTDFTSRGQQQYQENGVIEHQVFMDFTSARTWLLFKDEPLNERSLV</sequence>
<comment type="caution">
    <text evidence="1">The sequence shown here is derived from an EMBL/GenBank/DDBJ whole genome shotgun (WGS) entry which is preliminary data.</text>
</comment>
<evidence type="ECO:0000313" key="2">
    <source>
        <dbReference type="Proteomes" id="UP000321532"/>
    </source>
</evidence>
<evidence type="ECO:0000313" key="1">
    <source>
        <dbReference type="EMBL" id="GEO04007.1"/>
    </source>
</evidence>
<gene>
    <name evidence="1" type="ORF">AAE02nite_16710</name>
</gene>